<dbReference type="Proteomes" id="UP000800082">
    <property type="component" value="Unassembled WGS sequence"/>
</dbReference>
<evidence type="ECO:0000313" key="3">
    <source>
        <dbReference type="Proteomes" id="UP000800082"/>
    </source>
</evidence>
<dbReference type="GeneID" id="54345930"/>
<dbReference type="OrthoDB" id="3801343at2759"/>
<dbReference type="InterPro" id="IPR038883">
    <property type="entry name" value="AN11006-like"/>
</dbReference>
<reference evidence="2" key="1">
    <citation type="journal article" date="2020" name="Stud. Mycol.">
        <title>101 Dothideomycetes genomes: a test case for predicting lifestyles and emergence of pathogens.</title>
        <authorList>
            <person name="Haridas S."/>
            <person name="Albert R."/>
            <person name="Binder M."/>
            <person name="Bloem J."/>
            <person name="Labutti K."/>
            <person name="Salamov A."/>
            <person name="Andreopoulos B."/>
            <person name="Baker S."/>
            <person name="Barry K."/>
            <person name="Bills G."/>
            <person name="Bluhm B."/>
            <person name="Cannon C."/>
            <person name="Castanera R."/>
            <person name="Culley D."/>
            <person name="Daum C."/>
            <person name="Ezra D."/>
            <person name="Gonzalez J."/>
            <person name="Henrissat B."/>
            <person name="Kuo A."/>
            <person name="Liang C."/>
            <person name="Lipzen A."/>
            <person name="Lutzoni F."/>
            <person name="Magnuson J."/>
            <person name="Mondo S."/>
            <person name="Nolan M."/>
            <person name="Ohm R."/>
            <person name="Pangilinan J."/>
            <person name="Park H.-J."/>
            <person name="Ramirez L."/>
            <person name="Alfaro M."/>
            <person name="Sun H."/>
            <person name="Tritt A."/>
            <person name="Yoshinaga Y."/>
            <person name="Zwiers L.-H."/>
            <person name="Turgeon B."/>
            <person name="Goodwin S."/>
            <person name="Spatafora J."/>
            <person name="Crous P."/>
            <person name="Grigoriev I."/>
        </authorList>
    </citation>
    <scope>NUCLEOTIDE SEQUENCE</scope>
    <source>
        <strain evidence="2">CBS 183.55</strain>
    </source>
</reference>
<keyword evidence="3" id="KW-1185">Reference proteome</keyword>
<dbReference type="PANTHER" id="PTHR42085">
    <property type="entry name" value="F-BOX DOMAIN-CONTAINING PROTEIN"/>
    <property type="match status" value="1"/>
</dbReference>
<proteinExistence type="predicted"/>
<sequence>MSKAPIVKVAASGHAQGSQRKCTVDNEKPKHPQKRPKLGQLRLQTDDKPQEYDNFQFLQLPPEVRNQVYEYATEHTHRCFPLLHGTPKNTRRRMLRSGNSTEPSATANKPIPYLGLTQVCLQIRAEFRPMWLSTHRVPLNFTESYFKAFFLARVPKVTRYNIFGLNTSSLRIWVRKDDLGTIWNGCMVTRLFKHKARFPTCAIACQSMPQTEEYTLRQLERLINHDDPVWKKAITTNKIGQVRLSLQPDKTTVAMHIVVKERFAEAWMKVLSEKPPHAVMEGFLRQFGFPADGGWEAQVSVDYS</sequence>
<dbReference type="PANTHER" id="PTHR42085:SF1">
    <property type="entry name" value="F-BOX DOMAIN-CONTAINING PROTEIN"/>
    <property type="match status" value="1"/>
</dbReference>
<organism evidence="2 3">
    <name type="scientific">Didymella exigua CBS 183.55</name>
    <dbReference type="NCBI Taxonomy" id="1150837"/>
    <lineage>
        <taxon>Eukaryota</taxon>
        <taxon>Fungi</taxon>
        <taxon>Dikarya</taxon>
        <taxon>Ascomycota</taxon>
        <taxon>Pezizomycotina</taxon>
        <taxon>Dothideomycetes</taxon>
        <taxon>Pleosporomycetidae</taxon>
        <taxon>Pleosporales</taxon>
        <taxon>Pleosporineae</taxon>
        <taxon>Didymellaceae</taxon>
        <taxon>Didymella</taxon>
    </lineage>
</organism>
<evidence type="ECO:0000256" key="1">
    <source>
        <dbReference type="SAM" id="MobiDB-lite"/>
    </source>
</evidence>
<feature type="region of interest" description="Disordered" evidence="1">
    <location>
        <begin position="1"/>
        <end position="40"/>
    </location>
</feature>
<dbReference type="EMBL" id="ML978977">
    <property type="protein sequence ID" value="KAF1926484.1"/>
    <property type="molecule type" value="Genomic_DNA"/>
</dbReference>
<dbReference type="RefSeq" id="XP_033446736.1">
    <property type="nucleotide sequence ID" value="XM_033588283.1"/>
</dbReference>
<protein>
    <recommendedName>
        <fullName evidence="4">F-box domain-containing protein</fullName>
    </recommendedName>
</protein>
<dbReference type="AlphaFoldDB" id="A0A6A5RHC1"/>
<evidence type="ECO:0000313" key="2">
    <source>
        <dbReference type="EMBL" id="KAF1926484.1"/>
    </source>
</evidence>
<accession>A0A6A5RHC1</accession>
<gene>
    <name evidence="2" type="ORF">M421DRAFT_217452</name>
</gene>
<evidence type="ECO:0008006" key="4">
    <source>
        <dbReference type="Google" id="ProtNLM"/>
    </source>
</evidence>
<name>A0A6A5RHC1_9PLEO</name>